<evidence type="ECO:0000313" key="10">
    <source>
        <dbReference type="Proteomes" id="UP000305546"/>
    </source>
</evidence>
<dbReference type="GO" id="GO:0005886">
    <property type="term" value="C:plasma membrane"/>
    <property type="evidence" value="ECO:0007669"/>
    <property type="project" value="UniProtKB-SubCell"/>
</dbReference>
<keyword evidence="3" id="KW-1003">Cell membrane</keyword>
<comment type="similarity">
    <text evidence="7">Belongs to the binding-protein-dependent transport system permease family.</text>
</comment>
<gene>
    <name evidence="9" type="ORF">FG385_11575</name>
</gene>
<evidence type="ECO:0000256" key="6">
    <source>
        <dbReference type="ARBA" id="ARBA00023136"/>
    </source>
</evidence>
<organism evidence="9 10">
    <name type="scientific">Amycolatopsis alkalitolerans</name>
    <dbReference type="NCBI Taxonomy" id="2547244"/>
    <lineage>
        <taxon>Bacteria</taxon>
        <taxon>Bacillati</taxon>
        <taxon>Actinomycetota</taxon>
        <taxon>Actinomycetes</taxon>
        <taxon>Pseudonocardiales</taxon>
        <taxon>Pseudonocardiaceae</taxon>
        <taxon>Amycolatopsis</taxon>
    </lineage>
</organism>
<evidence type="ECO:0000256" key="7">
    <source>
        <dbReference type="RuleBase" id="RU363032"/>
    </source>
</evidence>
<dbReference type="PANTHER" id="PTHR43163:SF6">
    <property type="entry name" value="DIPEPTIDE TRANSPORT SYSTEM PERMEASE PROTEIN DPPB-RELATED"/>
    <property type="match status" value="1"/>
</dbReference>
<feature type="domain" description="ABC transmembrane type-1" evidence="8">
    <location>
        <begin position="121"/>
        <end position="325"/>
    </location>
</feature>
<evidence type="ECO:0000313" key="9">
    <source>
        <dbReference type="EMBL" id="TNC26394.1"/>
    </source>
</evidence>
<dbReference type="RefSeq" id="WP_139096683.1">
    <property type="nucleotide sequence ID" value="NZ_VDFW01000008.1"/>
</dbReference>
<reference evidence="9 10" key="1">
    <citation type="submission" date="2019-06" db="EMBL/GenBank/DDBJ databases">
        <title>Amycolatopsis alkalitolerans sp. nov., isolated from Gastrodia elata Blume.</title>
        <authorList>
            <person name="Narsing Rao M.P."/>
            <person name="Li W.J."/>
        </authorList>
    </citation>
    <scope>NUCLEOTIDE SEQUENCE [LARGE SCALE GENOMIC DNA]</scope>
    <source>
        <strain evidence="9 10">SYSUP0005</strain>
    </source>
</reference>
<dbReference type="PANTHER" id="PTHR43163">
    <property type="entry name" value="DIPEPTIDE TRANSPORT SYSTEM PERMEASE PROTEIN DPPB-RELATED"/>
    <property type="match status" value="1"/>
</dbReference>
<dbReference type="Gene3D" id="1.10.3720.10">
    <property type="entry name" value="MetI-like"/>
    <property type="match status" value="1"/>
</dbReference>
<evidence type="ECO:0000256" key="3">
    <source>
        <dbReference type="ARBA" id="ARBA00022475"/>
    </source>
</evidence>
<dbReference type="Proteomes" id="UP000305546">
    <property type="component" value="Unassembled WGS sequence"/>
</dbReference>
<proteinExistence type="inferred from homology"/>
<dbReference type="GO" id="GO:0055085">
    <property type="term" value="P:transmembrane transport"/>
    <property type="evidence" value="ECO:0007669"/>
    <property type="project" value="InterPro"/>
</dbReference>
<protein>
    <submittedName>
        <fullName evidence="9">ABC transporter permease</fullName>
    </submittedName>
</protein>
<dbReference type="InterPro" id="IPR000515">
    <property type="entry name" value="MetI-like"/>
</dbReference>
<dbReference type="AlphaFoldDB" id="A0A5C4M491"/>
<dbReference type="OrthoDB" id="9778910at2"/>
<dbReference type="Pfam" id="PF00528">
    <property type="entry name" value="BPD_transp_1"/>
    <property type="match status" value="1"/>
</dbReference>
<evidence type="ECO:0000256" key="1">
    <source>
        <dbReference type="ARBA" id="ARBA00004651"/>
    </source>
</evidence>
<dbReference type="Pfam" id="PF19300">
    <property type="entry name" value="BPD_transp_1_N"/>
    <property type="match status" value="1"/>
</dbReference>
<dbReference type="CDD" id="cd06261">
    <property type="entry name" value="TM_PBP2"/>
    <property type="match status" value="1"/>
</dbReference>
<accession>A0A5C4M491</accession>
<evidence type="ECO:0000259" key="8">
    <source>
        <dbReference type="PROSITE" id="PS50928"/>
    </source>
</evidence>
<keyword evidence="5 7" id="KW-1133">Transmembrane helix</keyword>
<comment type="caution">
    <text evidence="9">The sequence shown here is derived from an EMBL/GenBank/DDBJ whole genome shotgun (WGS) entry which is preliminary data.</text>
</comment>
<dbReference type="InterPro" id="IPR045621">
    <property type="entry name" value="BPD_transp_1_N"/>
</dbReference>
<keyword evidence="6 7" id="KW-0472">Membrane</keyword>
<evidence type="ECO:0000256" key="4">
    <source>
        <dbReference type="ARBA" id="ARBA00022692"/>
    </source>
</evidence>
<keyword evidence="2 7" id="KW-0813">Transport</keyword>
<comment type="subcellular location">
    <subcellularLocation>
        <location evidence="1 7">Cell membrane</location>
        <topology evidence="1 7">Multi-pass membrane protein</topology>
    </subcellularLocation>
</comment>
<evidence type="ECO:0000256" key="2">
    <source>
        <dbReference type="ARBA" id="ARBA00022448"/>
    </source>
</evidence>
<dbReference type="EMBL" id="VDFW01000008">
    <property type="protein sequence ID" value="TNC26394.1"/>
    <property type="molecule type" value="Genomic_DNA"/>
</dbReference>
<feature type="transmembrane region" description="Helical" evidence="7">
    <location>
        <begin position="202"/>
        <end position="222"/>
    </location>
</feature>
<dbReference type="SUPFAM" id="SSF161098">
    <property type="entry name" value="MetI-like"/>
    <property type="match status" value="1"/>
</dbReference>
<keyword evidence="4 7" id="KW-0812">Transmembrane</keyword>
<feature type="transmembrane region" description="Helical" evidence="7">
    <location>
        <begin position="127"/>
        <end position="148"/>
    </location>
</feature>
<feature type="transmembrane region" description="Helical" evidence="7">
    <location>
        <begin position="160"/>
        <end position="182"/>
    </location>
</feature>
<dbReference type="PROSITE" id="PS50928">
    <property type="entry name" value="ABC_TM1"/>
    <property type="match status" value="1"/>
</dbReference>
<evidence type="ECO:0000256" key="5">
    <source>
        <dbReference type="ARBA" id="ARBA00022989"/>
    </source>
</evidence>
<sequence length="339" mass="36092">MADGVIAPRAGGPDPHGVIGALVRLPLLRVIARRVLIAVPLLLIISMLSFVLVSLIPGDAARAILGTQGTEEQYQALRHSLGLDLPLYQQYWQWLTHAVHGDLGSSLFSGQTVSEAISQRLPVTLSLMFGVLLVSLLVGVSLGVFSAVRGGVLGRTVDALGLVGFALPNFWVGAMLIVVFAVALRWLPATGYVPFFQSPSQWLQSLILPVFALALHGITAVAKQTREAMLDVLSSDYIRMARANGVHYRSIVSVNAMKNGSIRVVTILGLQAVGLLGGTVVVENVFALPGLGGLAVDSTAQHDLPVIQGIVIYFTGIVVVINLIVDIAYTWLNPKVRTS</sequence>
<dbReference type="InterPro" id="IPR035906">
    <property type="entry name" value="MetI-like_sf"/>
</dbReference>
<feature type="transmembrane region" description="Helical" evidence="7">
    <location>
        <begin position="264"/>
        <end position="286"/>
    </location>
</feature>
<name>A0A5C4M491_9PSEU</name>
<feature type="transmembrane region" description="Helical" evidence="7">
    <location>
        <begin position="35"/>
        <end position="56"/>
    </location>
</feature>
<feature type="transmembrane region" description="Helical" evidence="7">
    <location>
        <begin position="306"/>
        <end position="332"/>
    </location>
</feature>
<keyword evidence="10" id="KW-1185">Reference proteome</keyword>